<dbReference type="HOGENOM" id="CLU_118333_0_0_1"/>
<dbReference type="RefSeq" id="XP_002997670.1">
    <property type="nucleotide sequence ID" value="XM_002997624.1"/>
</dbReference>
<feature type="compositionally biased region" description="Basic and acidic residues" evidence="1">
    <location>
        <begin position="1"/>
        <end position="13"/>
    </location>
</feature>
<dbReference type="Proteomes" id="UP000006643">
    <property type="component" value="Unassembled WGS sequence"/>
</dbReference>
<reference evidence="3" key="1">
    <citation type="journal article" date="2009" name="Nature">
        <title>Genome sequence and analysis of the Irish potato famine pathogen Phytophthora infestans.</title>
        <authorList>
            <consortium name="The Broad Institute Genome Sequencing Platform"/>
            <person name="Haas B.J."/>
            <person name="Kamoun S."/>
            <person name="Zody M.C."/>
            <person name="Jiang R.H."/>
            <person name="Handsaker R.E."/>
            <person name="Cano L.M."/>
            <person name="Grabherr M."/>
            <person name="Kodira C.D."/>
            <person name="Raffaele S."/>
            <person name="Torto-Alalibo T."/>
            <person name="Bozkurt T.O."/>
            <person name="Ah-Fong A.M."/>
            <person name="Alvarado L."/>
            <person name="Anderson V.L."/>
            <person name="Armstrong M.R."/>
            <person name="Avrova A."/>
            <person name="Baxter L."/>
            <person name="Beynon J."/>
            <person name="Boevink P.C."/>
            <person name="Bollmann S.R."/>
            <person name="Bos J.I."/>
            <person name="Bulone V."/>
            <person name="Cai G."/>
            <person name="Cakir C."/>
            <person name="Carrington J.C."/>
            <person name="Chawner M."/>
            <person name="Conti L."/>
            <person name="Costanzo S."/>
            <person name="Ewan R."/>
            <person name="Fahlgren N."/>
            <person name="Fischbach M.A."/>
            <person name="Fugelstad J."/>
            <person name="Gilroy E.M."/>
            <person name="Gnerre S."/>
            <person name="Green P.J."/>
            <person name="Grenville-Briggs L.J."/>
            <person name="Griffith J."/>
            <person name="Grunwald N.J."/>
            <person name="Horn K."/>
            <person name="Horner N.R."/>
            <person name="Hu C.H."/>
            <person name="Huitema E."/>
            <person name="Jeong D.H."/>
            <person name="Jones A.M."/>
            <person name="Jones J.D."/>
            <person name="Jones R.W."/>
            <person name="Karlsson E.K."/>
            <person name="Kunjeti S.G."/>
            <person name="Lamour K."/>
            <person name="Liu Z."/>
            <person name="Ma L."/>
            <person name="Maclean D."/>
            <person name="Chibucos M.C."/>
            <person name="McDonald H."/>
            <person name="McWalters J."/>
            <person name="Meijer H.J."/>
            <person name="Morgan W."/>
            <person name="Morris P.F."/>
            <person name="Munro C.A."/>
            <person name="O'Neill K."/>
            <person name="Ospina-Giraldo M."/>
            <person name="Pinzon A."/>
            <person name="Pritchard L."/>
            <person name="Ramsahoye B."/>
            <person name="Ren Q."/>
            <person name="Restrepo S."/>
            <person name="Roy S."/>
            <person name="Sadanandom A."/>
            <person name="Savidor A."/>
            <person name="Schornack S."/>
            <person name="Schwartz D.C."/>
            <person name="Schumann U.D."/>
            <person name="Schwessinger B."/>
            <person name="Seyer L."/>
            <person name="Sharpe T."/>
            <person name="Silvar C."/>
            <person name="Song J."/>
            <person name="Studholme D.J."/>
            <person name="Sykes S."/>
            <person name="Thines M."/>
            <person name="van de Vondervoort P.J."/>
            <person name="Phuntumart V."/>
            <person name="Wawra S."/>
            <person name="Weide R."/>
            <person name="Win J."/>
            <person name="Young C."/>
            <person name="Zhou S."/>
            <person name="Fry W."/>
            <person name="Meyers B.C."/>
            <person name="van West P."/>
            <person name="Ristaino J."/>
            <person name="Govers F."/>
            <person name="Birch P.R."/>
            <person name="Whisson S.C."/>
            <person name="Judelson H.S."/>
            <person name="Nusbaum C."/>
        </authorList>
    </citation>
    <scope>NUCLEOTIDE SEQUENCE [LARGE SCALE GENOMIC DNA]</scope>
    <source>
        <strain evidence="3">T30-4</strain>
    </source>
</reference>
<name>D0NYC3_PHYIT</name>
<dbReference type="OrthoDB" id="145466at2759"/>
<evidence type="ECO:0000313" key="2">
    <source>
        <dbReference type="EMBL" id="EEY68112.1"/>
    </source>
</evidence>
<keyword evidence="3" id="KW-1185">Reference proteome</keyword>
<dbReference type="KEGG" id="pif:PITG_18565"/>
<feature type="region of interest" description="Disordered" evidence="1">
    <location>
        <begin position="103"/>
        <end position="129"/>
    </location>
</feature>
<dbReference type="InParanoid" id="D0NYC3"/>
<evidence type="ECO:0000256" key="1">
    <source>
        <dbReference type="SAM" id="MobiDB-lite"/>
    </source>
</evidence>
<protein>
    <submittedName>
        <fullName evidence="2">Uncharacterized protein</fullName>
    </submittedName>
</protein>
<organism evidence="2 3">
    <name type="scientific">Phytophthora infestans (strain T30-4)</name>
    <name type="common">Potato late blight agent</name>
    <dbReference type="NCBI Taxonomy" id="403677"/>
    <lineage>
        <taxon>Eukaryota</taxon>
        <taxon>Sar</taxon>
        <taxon>Stramenopiles</taxon>
        <taxon>Oomycota</taxon>
        <taxon>Peronosporomycetes</taxon>
        <taxon>Peronosporales</taxon>
        <taxon>Peronosporaceae</taxon>
        <taxon>Phytophthora</taxon>
    </lineage>
</organism>
<gene>
    <name evidence="2" type="ORF">PITG_18565</name>
</gene>
<dbReference type="AlphaFoldDB" id="D0NYC3"/>
<dbReference type="GeneID" id="9462953"/>
<feature type="compositionally biased region" description="Basic residues" evidence="1">
    <location>
        <begin position="112"/>
        <end position="124"/>
    </location>
</feature>
<dbReference type="VEuPathDB" id="FungiDB:PITG_18565"/>
<proteinExistence type="predicted"/>
<feature type="region of interest" description="Disordered" evidence="1">
    <location>
        <begin position="1"/>
        <end position="33"/>
    </location>
</feature>
<accession>D0NYC3</accession>
<sequence>MVASRETRSESEAFLRGSDANVGRPGTSRERETDAYFGDRGIVNTREEGEHAYADVQTTHMKTVRATTSTPARHLLSRPSTQDKIAAYIAAAKKMMVACRAEKTKVNPEKKPAKKISQAKKKMSKPTLTSRAIESKEACELVAVNWTPRNAPVYILNESRHESICSKCPSAQTNTDTLRARKVIMTAQKPLAASSEQNHR</sequence>
<evidence type="ECO:0000313" key="3">
    <source>
        <dbReference type="Proteomes" id="UP000006643"/>
    </source>
</evidence>
<dbReference type="EMBL" id="DS028186">
    <property type="protein sequence ID" value="EEY68112.1"/>
    <property type="molecule type" value="Genomic_DNA"/>
</dbReference>